<dbReference type="PROSITE" id="PS50109">
    <property type="entry name" value="HIS_KIN"/>
    <property type="match status" value="1"/>
</dbReference>
<dbReference type="SMART" id="SM00388">
    <property type="entry name" value="HisKA"/>
    <property type="match status" value="1"/>
</dbReference>
<keyword evidence="7 9" id="KW-0472">Membrane</keyword>
<evidence type="ECO:0000259" key="11">
    <source>
        <dbReference type="PROSITE" id="PS50112"/>
    </source>
</evidence>
<dbReference type="SUPFAM" id="SSF55874">
    <property type="entry name" value="ATPase domain of HSP90 chaperone/DNA topoisomerase II/histidine kinase"/>
    <property type="match status" value="1"/>
</dbReference>
<comment type="caution">
    <text evidence="12">The sequence shown here is derived from an EMBL/GenBank/DDBJ whole genome shotgun (WGS) entry which is preliminary data.</text>
</comment>
<evidence type="ECO:0000313" key="12">
    <source>
        <dbReference type="EMBL" id="MFC3227077.1"/>
    </source>
</evidence>
<evidence type="ECO:0000256" key="1">
    <source>
        <dbReference type="ARBA" id="ARBA00000085"/>
    </source>
</evidence>
<evidence type="ECO:0000256" key="7">
    <source>
        <dbReference type="ARBA" id="ARBA00023136"/>
    </source>
</evidence>
<dbReference type="CDD" id="cd00082">
    <property type="entry name" value="HisKA"/>
    <property type="match status" value="1"/>
</dbReference>
<proteinExistence type="predicted"/>
<keyword evidence="13" id="KW-1185">Reference proteome</keyword>
<keyword evidence="12" id="KW-0547">Nucleotide-binding</keyword>
<evidence type="ECO:0000256" key="4">
    <source>
        <dbReference type="ARBA" id="ARBA00022679"/>
    </source>
</evidence>
<sequence length="508" mass="54392">MAERRHAAAASPPRPAEDVPQRMPRLAPILPLAGLFALPVGLVFLALAVTGALSPAVAALAALALLLLVFLTMARHLIGLLRLTWHLRDEAEGLAGSGPAQVRHTPRGGGSGLTRLAIAIDGLRQAQLAERRRLSASLEAAERILDALPDPLLILDGERRVMRANRRANDMFGPLAGQDLAFSIRHPQVLDMADRVLAHEVDAAETEFVLADSERTIRAQCVRYGGGAKPEPARSGQRAVAMLLLHDLTAMKRAEQMRADFVANASHELKTPLAALIGFIETLQGPARDDREAQERFLAIMAEQADRMSRLVQDLLSLSQIELNEHSPPAGEVDLPELARGVAGAQQPQAEARGVTLTVTVDADLPPVIGESDQIEQILHNLVDNAIKYGGDGGRVDLVVQRAGPAGQGSLPDRLRGGVMVAVSDKGPGIPREFLPRLTERFYRVDQARSRALGGTGLGLAIVKHIVNRHRGLLTIRSVLGMGSTFSVVLPAAPGRWDEASDGSSDSR</sequence>
<name>A0ABV7KXH9_9PROT</name>
<dbReference type="PANTHER" id="PTHR45453:SF1">
    <property type="entry name" value="PHOSPHATE REGULON SENSOR PROTEIN PHOR"/>
    <property type="match status" value="1"/>
</dbReference>
<evidence type="ECO:0000259" key="10">
    <source>
        <dbReference type="PROSITE" id="PS50109"/>
    </source>
</evidence>
<evidence type="ECO:0000256" key="2">
    <source>
        <dbReference type="ARBA" id="ARBA00012438"/>
    </source>
</evidence>
<dbReference type="InterPro" id="IPR003661">
    <property type="entry name" value="HisK_dim/P_dom"/>
</dbReference>
<feature type="transmembrane region" description="Helical" evidence="9">
    <location>
        <begin position="29"/>
        <end position="50"/>
    </location>
</feature>
<keyword evidence="12" id="KW-0067">ATP-binding</keyword>
<keyword evidence="6" id="KW-0902">Two-component regulatory system</keyword>
<dbReference type="SUPFAM" id="SSF55785">
    <property type="entry name" value="PYP-like sensor domain (PAS domain)"/>
    <property type="match status" value="1"/>
</dbReference>
<dbReference type="PROSITE" id="PS50112">
    <property type="entry name" value="PAS"/>
    <property type="match status" value="1"/>
</dbReference>
<dbReference type="Pfam" id="PF00512">
    <property type="entry name" value="HisKA"/>
    <property type="match status" value="1"/>
</dbReference>
<feature type="transmembrane region" description="Helical" evidence="9">
    <location>
        <begin position="56"/>
        <end position="78"/>
    </location>
</feature>
<dbReference type="InterPro" id="IPR035965">
    <property type="entry name" value="PAS-like_dom_sf"/>
</dbReference>
<dbReference type="PRINTS" id="PR00344">
    <property type="entry name" value="BCTRLSENSOR"/>
</dbReference>
<keyword evidence="4" id="KW-0808">Transferase</keyword>
<comment type="catalytic activity">
    <reaction evidence="1">
        <text>ATP + protein L-histidine = ADP + protein N-phospho-L-histidine.</text>
        <dbReference type="EC" id="2.7.13.3"/>
    </reaction>
</comment>
<dbReference type="InterPro" id="IPR050351">
    <property type="entry name" value="BphY/WalK/GraS-like"/>
</dbReference>
<dbReference type="Gene3D" id="3.30.450.20">
    <property type="entry name" value="PAS domain"/>
    <property type="match status" value="1"/>
</dbReference>
<keyword evidence="3" id="KW-0597">Phosphoprotein</keyword>
<keyword evidence="9" id="KW-1133">Transmembrane helix</keyword>
<dbReference type="RefSeq" id="WP_379899238.1">
    <property type="nucleotide sequence ID" value="NZ_JBHRTR010000019.1"/>
</dbReference>
<dbReference type="EC" id="2.7.13.3" evidence="2"/>
<evidence type="ECO:0000256" key="9">
    <source>
        <dbReference type="SAM" id="Phobius"/>
    </source>
</evidence>
<feature type="domain" description="Histidine kinase" evidence="10">
    <location>
        <begin position="264"/>
        <end position="494"/>
    </location>
</feature>
<evidence type="ECO:0000256" key="6">
    <source>
        <dbReference type="ARBA" id="ARBA00023012"/>
    </source>
</evidence>
<evidence type="ECO:0000313" key="13">
    <source>
        <dbReference type="Proteomes" id="UP001595528"/>
    </source>
</evidence>
<dbReference type="SMART" id="SM00387">
    <property type="entry name" value="HATPase_c"/>
    <property type="match status" value="1"/>
</dbReference>
<feature type="domain" description="PAS" evidence="11">
    <location>
        <begin position="137"/>
        <end position="173"/>
    </location>
</feature>
<dbReference type="InterPro" id="IPR000014">
    <property type="entry name" value="PAS"/>
</dbReference>
<dbReference type="SUPFAM" id="SSF47384">
    <property type="entry name" value="Homodimeric domain of signal transducing histidine kinase"/>
    <property type="match status" value="1"/>
</dbReference>
<accession>A0ABV7KXH9</accession>
<dbReference type="InterPro" id="IPR003594">
    <property type="entry name" value="HATPase_dom"/>
</dbReference>
<dbReference type="Pfam" id="PF13188">
    <property type="entry name" value="PAS_8"/>
    <property type="match status" value="1"/>
</dbReference>
<reference evidence="13" key="1">
    <citation type="journal article" date="2019" name="Int. J. Syst. Evol. Microbiol.">
        <title>The Global Catalogue of Microorganisms (GCM) 10K type strain sequencing project: providing services to taxonomists for standard genome sequencing and annotation.</title>
        <authorList>
            <consortium name="The Broad Institute Genomics Platform"/>
            <consortium name="The Broad Institute Genome Sequencing Center for Infectious Disease"/>
            <person name="Wu L."/>
            <person name="Ma J."/>
        </authorList>
    </citation>
    <scope>NUCLEOTIDE SEQUENCE [LARGE SCALE GENOMIC DNA]</scope>
    <source>
        <strain evidence="13">KCTC 42964</strain>
    </source>
</reference>
<protein>
    <recommendedName>
        <fullName evidence="2">histidine kinase</fullName>
        <ecNumber evidence="2">2.7.13.3</ecNumber>
    </recommendedName>
</protein>
<gene>
    <name evidence="12" type="ORF">ACFOGJ_07545</name>
</gene>
<dbReference type="InterPro" id="IPR005467">
    <property type="entry name" value="His_kinase_dom"/>
</dbReference>
<dbReference type="Proteomes" id="UP001595528">
    <property type="component" value="Unassembled WGS sequence"/>
</dbReference>
<evidence type="ECO:0000256" key="8">
    <source>
        <dbReference type="SAM" id="MobiDB-lite"/>
    </source>
</evidence>
<dbReference type="Gene3D" id="3.30.565.10">
    <property type="entry name" value="Histidine kinase-like ATPase, C-terminal domain"/>
    <property type="match status" value="1"/>
</dbReference>
<keyword evidence="9" id="KW-0812">Transmembrane</keyword>
<dbReference type="Pfam" id="PF02518">
    <property type="entry name" value="HATPase_c"/>
    <property type="match status" value="1"/>
</dbReference>
<dbReference type="EMBL" id="JBHRTR010000019">
    <property type="protein sequence ID" value="MFC3227077.1"/>
    <property type="molecule type" value="Genomic_DNA"/>
</dbReference>
<organism evidence="12 13">
    <name type="scientific">Marinibaculum pumilum</name>
    <dbReference type="NCBI Taxonomy" id="1766165"/>
    <lineage>
        <taxon>Bacteria</taxon>
        <taxon>Pseudomonadati</taxon>
        <taxon>Pseudomonadota</taxon>
        <taxon>Alphaproteobacteria</taxon>
        <taxon>Rhodospirillales</taxon>
        <taxon>Rhodospirillaceae</taxon>
        <taxon>Marinibaculum</taxon>
    </lineage>
</organism>
<dbReference type="Gene3D" id="1.10.287.130">
    <property type="match status" value="1"/>
</dbReference>
<evidence type="ECO:0000256" key="3">
    <source>
        <dbReference type="ARBA" id="ARBA00022553"/>
    </source>
</evidence>
<dbReference type="InterPro" id="IPR004358">
    <property type="entry name" value="Sig_transdc_His_kin-like_C"/>
</dbReference>
<dbReference type="PANTHER" id="PTHR45453">
    <property type="entry name" value="PHOSPHATE REGULON SENSOR PROTEIN PHOR"/>
    <property type="match status" value="1"/>
</dbReference>
<feature type="region of interest" description="Disordered" evidence="8">
    <location>
        <begin position="1"/>
        <end position="20"/>
    </location>
</feature>
<keyword evidence="5" id="KW-0418">Kinase</keyword>
<dbReference type="InterPro" id="IPR036097">
    <property type="entry name" value="HisK_dim/P_sf"/>
</dbReference>
<dbReference type="GO" id="GO:0005524">
    <property type="term" value="F:ATP binding"/>
    <property type="evidence" value="ECO:0007669"/>
    <property type="project" value="UniProtKB-KW"/>
</dbReference>
<dbReference type="InterPro" id="IPR036890">
    <property type="entry name" value="HATPase_C_sf"/>
</dbReference>
<evidence type="ECO:0000256" key="5">
    <source>
        <dbReference type="ARBA" id="ARBA00022777"/>
    </source>
</evidence>